<dbReference type="PANTHER" id="PTHR43693:SF1">
    <property type="entry name" value="PROTEIN PHOSPHATASE CHEZ"/>
    <property type="match status" value="1"/>
</dbReference>
<evidence type="ECO:0000259" key="3">
    <source>
        <dbReference type="Pfam" id="PF04509"/>
    </source>
</evidence>
<protein>
    <submittedName>
        <fullName evidence="4">CheC, inhibitor of MCP methylation</fullName>
    </submittedName>
</protein>
<dbReference type="GO" id="GO:0016787">
    <property type="term" value="F:hydrolase activity"/>
    <property type="evidence" value="ECO:0007669"/>
    <property type="project" value="UniProtKB-KW"/>
</dbReference>
<dbReference type="KEGG" id="mok:Metok_1414"/>
<dbReference type="HOGENOM" id="CLU_1352140_0_0_2"/>
<dbReference type="InterPro" id="IPR028976">
    <property type="entry name" value="CheC-like_sf"/>
</dbReference>
<dbReference type="CDD" id="cd17911">
    <property type="entry name" value="CheC_ClassIII"/>
    <property type="match status" value="1"/>
</dbReference>
<dbReference type="Pfam" id="PF04509">
    <property type="entry name" value="CheC"/>
    <property type="match status" value="1"/>
</dbReference>
<gene>
    <name evidence="4" type="ordered locus">Metok_1414</name>
</gene>
<dbReference type="EMBL" id="CP002792">
    <property type="protein sequence ID" value="AEH07379.1"/>
    <property type="molecule type" value="Genomic_DNA"/>
</dbReference>
<accession>F8AK18</accession>
<keyword evidence="5" id="KW-1185">Reference proteome</keyword>
<dbReference type="PANTHER" id="PTHR43693">
    <property type="entry name" value="PROTEIN PHOSPHATASE CHEZ"/>
    <property type="match status" value="1"/>
</dbReference>
<keyword evidence="2" id="KW-0378">Hydrolase</keyword>
<dbReference type="AlphaFoldDB" id="F8AK18"/>
<sequence length="201" mass="22337">MSILESMKKITSIGQDASENIAKAFEGLTGENTEVQFLGTRFVPVEYLPEQFGDETCKIVRIDFNGVLSGRTLMILPKEDAVKLEKLLLLDILWDSLVNKVELPDYSEMEVSLIGEVANIVVAAFLNVFANTLEDEINITPPEFIEDSGFSVVESLILEMGDNLDIALVFDNKIDIVGKFPIKCNLLILINPETVENLNIL</sequence>
<dbReference type="eggNOG" id="arCOG02381">
    <property type="taxonomic scope" value="Archaea"/>
</dbReference>
<organism evidence="4 5">
    <name type="scientific">Methanothermococcus okinawensis (strain DSM 14208 / JCM 11175 / IH1)</name>
    <dbReference type="NCBI Taxonomy" id="647113"/>
    <lineage>
        <taxon>Archaea</taxon>
        <taxon>Methanobacteriati</taxon>
        <taxon>Methanobacteriota</taxon>
        <taxon>Methanomada group</taxon>
        <taxon>Methanococci</taxon>
        <taxon>Methanococcales</taxon>
        <taxon>Methanococcaceae</taxon>
        <taxon>Methanothermococcus</taxon>
    </lineage>
</organism>
<dbReference type="SUPFAM" id="SSF103039">
    <property type="entry name" value="CheC-like"/>
    <property type="match status" value="1"/>
</dbReference>
<proteinExistence type="predicted"/>
<dbReference type="InterPro" id="IPR007597">
    <property type="entry name" value="CheC"/>
</dbReference>
<evidence type="ECO:0000313" key="4">
    <source>
        <dbReference type="EMBL" id="AEH07379.1"/>
    </source>
</evidence>
<keyword evidence="1" id="KW-0145">Chemotaxis</keyword>
<evidence type="ECO:0000313" key="5">
    <source>
        <dbReference type="Proteomes" id="UP000009296"/>
    </source>
</evidence>
<dbReference type="InterPro" id="IPR050992">
    <property type="entry name" value="CheZ_family_phosphatases"/>
</dbReference>
<dbReference type="RefSeq" id="WP_013867561.1">
    <property type="nucleotide sequence ID" value="NC_015636.1"/>
</dbReference>
<dbReference type="Gene3D" id="3.40.1550.10">
    <property type="entry name" value="CheC-like"/>
    <property type="match status" value="1"/>
</dbReference>
<evidence type="ECO:0000256" key="1">
    <source>
        <dbReference type="ARBA" id="ARBA00022500"/>
    </source>
</evidence>
<dbReference type="OrthoDB" id="182374at2157"/>
<dbReference type="Proteomes" id="UP000009296">
    <property type="component" value="Chromosome"/>
</dbReference>
<name>F8AK18_METOI</name>
<dbReference type="STRING" id="647113.Metok_1414"/>
<reference evidence="4" key="1">
    <citation type="submission" date="2011-05" db="EMBL/GenBank/DDBJ databases">
        <title>Complete sequence of chromosome of Methanothermococcus okinawensis IH1.</title>
        <authorList>
            <consortium name="US DOE Joint Genome Institute"/>
            <person name="Lucas S."/>
            <person name="Han J."/>
            <person name="Lapidus A."/>
            <person name="Cheng J.-F."/>
            <person name="Goodwin L."/>
            <person name="Pitluck S."/>
            <person name="Peters L."/>
            <person name="Mikhailova N."/>
            <person name="Held B."/>
            <person name="Han C."/>
            <person name="Tapia R."/>
            <person name="Land M."/>
            <person name="Hauser L."/>
            <person name="Kyrpides N."/>
            <person name="Ivanova N."/>
            <person name="Pagani I."/>
            <person name="Sieprawska-Lupa M."/>
            <person name="Takai K."/>
            <person name="Miyazaki J."/>
            <person name="Whitman W."/>
            <person name="Woyke T."/>
        </authorList>
    </citation>
    <scope>NUCLEOTIDE SEQUENCE</scope>
    <source>
        <strain evidence="4">IH1</strain>
    </source>
</reference>
<dbReference type="GeneID" id="10773571"/>
<evidence type="ECO:0000256" key="2">
    <source>
        <dbReference type="ARBA" id="ARBA00022801"/>
    </source>
</evidence>
<dbReference type="GO" id="GO:0006935">
    <property type="term" value="P:chemotaxis"/>
    <property type="evidence" value="ECO:0007669"/>
    <property type="project" value="UniProtKB-KW"/>
</dbReference>
<feature type="domain" description="CheC-like protein" evidence="3">
    <location>
        <begin position="109"/>
        <end position="145"/>
    </location>
</feature>